<dbReference type="PANTHER" id="PTHR47514:SF1">
    <property type="entry name" value="TRANSKETOLASE N-TERMINAL SECTION-RELATED"/>
    <property type="match status" value="1"/>
</dbReference>
<dbReference type="PATRIC" id="fig|1423769.4.peg.2607"/>
<evidence type="ECO:0000256" key="3">
    <source>
        <dbReference type="ARBA" id="ARBA00023052"/>
    </source>
</evidence>
<keyword evidence="6" id="KW-1185">Reference proteome</keyword>
<dbReference type="InterPro" id="IPR029061">
    <property type="entry name" value="THDP-binding"/>
</dbReference>
<name>A0A0R1Q5G1_9LACO</name>
<evidence type="ECO:0000256" key="2">
    <source>
        <dbReference type="ARBA" id="ARBA00007131"/>
    </source>
</evidence>
<dbReference type="PANTHER" id="PTHR47514">
    <property type="entry name" value="TRANSKETOLASE N-TERMINAL SECTION-RELATED"/>
    <property type="match status" value="1"/>
</dbReference>
<dbReference type="Proteomes" id="UP000051790">
    <property type="component" value="Unassembled WGS sequence"/>
</dbReference>
<dbReference type="SUPFAM" id="SSF52518">
    <property type="entry name" value="Thiamin diphosphate-binding fold (THDP-binding)"/>
    <property type="match status" value="1"/>
</dbReference>
<proteinExistence type="inferred from homology"/>
<dbReference type="EMBL" id="AZEU01000282">
    <property type="protein sequence ID" value="KRL39846.1"/>
    <property type="molecule type" value="Genomic_DNA"/>
</dbReference>
<comment type="cofactor">
    <cofactor evidence="1">
        <name>thiamine diphosphate</name>
        <dbReference type="ChEBI" id="CHEBI:58937"/>
    </cofactor>
</comment>
<gene>
    <name evidence="5" type="ORF">FD01_GL002419</name>
</gene>
<dbReference type="Gene3D" id="3.40.50.970">
    <property type="match status" value="1"/>
</dbReference>
<accession>A0A0R1Q5G1</accession>
<dbReference type="AlphaFoldDB" id="A0A0R1Q5G1"/>
<dbReference type="InterPro" id="IPR005474">
    <property type="entry name" value="Transketolase_N"/>
</dbReference>
<organism evidence="5 6">
    <name type="scientific">Lacticaseibacillus manihotivorans DSM 13343 = JCM 12514</name>
    <dbReference type="NCBI Taxonomy" id="1423769"/>
    <lineage>
        <taxon>Bacteria</taxon>
        <taxon>Bacillati</taxon>
        <taxon>Bacillota</taxon>
        <taxon>Bacilli</taxon>
        <taxon>Lactobacillales</taxon>
        <taxon>Lactobacillaceae</taxon>
        <taxon>Lacticaseibacillus</taxon>
    </lineage>
</organism>
<evidence type="ECO:0000313" key="5">
    <source>
        <dbReference type="EMBL" id="KRL39846.1"/>
    </source>
</evidence>
<keyword evidence="3" id="KW-0786">Thiamine pyrophosphate</keyword>
<feature type="domain" description="Transketolase N-terminal" evidence="4">
    <location>
        <begin position="12"/>
        <end position="260"/>
    </location>
</feature>
<sequence length="277" mass="30362">MILDIQALQLKAAQMRLATWQMIYRAKTGHTGSDLSCADIVTALYNDVMQQTPATFTNPNRDRYVQSKGHAVEILYNVLADAGYFPQADLLTYSQFNSPYIGHPTNHINGIEMNTGSLGHGLGLSVGMALAAKLDQRDYRVFTLMGDGEQAEGSVWEAAMAAGNYHLDNLTAIIDHNRLQISGPTESVMNSEPLAEKYAAFGFDVQEIDGNDMNQIVTVLTAENNTNKPRLILADTIKGKGISFAENQASWHHRVPTADEYQQGIDELQTVIGGLSK</sequence>
<comment type="similarity">
    <text evidence="2">Belongs to the transketolase family.</text>
</comment>
<evidence type="ECO:0000259" key="4">
    <source>
        <dbReference type="Pfam" id="PF00456"/>
    </source>
</evidence>
<evidence type="ECO:0000256" key="1">
    <source>
        <dbReference type="ARBA" id="ARBA00001964"/>
    </source>
</evidence>
<dbReference type="CDD" id="cd02012">
    <property type="entry name" value="TPP_TK"/>
    <property type="match status" value="1"/>
</dbReference>
<comment type="caution">
    <text evidence="5">The sequence shown here is derived from an EMBL/GenBank/DDBJ whole genome shotgun (WGS) entry which is preliminary data.</text>
</comment>
<dbReference type="Pfam" id="PF00456">
    <property type="entry name" value="Transketolase_N"/>
    <property type="match status" value="1"/>
</dbReference>
<evidence type="ECO:0000313" key="6">
    <source>
        <dbReference type="Proteomes" id="UP000051790"/>
    </source>
</evidence>
<protein>
    <submittedName>
        <fullName evidence="5">Transketolase</fullName>
    </submittedName>
</protein>
<reference evidence="5 6" key="1">
    <citation type="journal article" date="2015" name="Genome Announc.">
        <title>Expanding the biotechnology potential of lactobacilli through comparative genomics of 213 strains and associated genera.</title>
        <authorList>
            <person name="Sun Z."/>
            <person name="Harris H.M."/>
            <person name="McCann A."/>
            <person name="Guo C."/>
            <person name="Argimon S."/>
            <person name="Zhang W."/>
            <person name="Yang X."/>
            <person name="Jeffery I.B."/>
            <person name="Cooney J.C."/>
            <person name="Kagawa T.F."/>
            <person name="Liu W."/>
            <person name="Song Y."/>
            <person name="Salvetti E."/>
            <person name="Wrobel A."/>
            <person name="Rasinkangas P."/>
            <person name="Parkhill J."/>
            <person name="Rea M.C."/>
            <person name="O'Sullivan O."/>
            <person name="Ritari J."/>
            <person name="Douillard F.P."/>
            <person name="Paul Ross R."/>
            <person name="Yang R."/>
            <person name="Briner A.E."/>
            <person name="Felis G.E."/>
            <person name="de Vos W.M."/>
            <person name="Barrangou R."/>
            <person name="Klaenhammer T.R."/>
            <person name="Caufield P.W."/>
            <person name="Cui Y."/>
            <person name="Zhang H."/>
            <person name="O'Toole P.W."/>
        </authorList>
    </citation>
    <scope>NUCLEOTIDE SEQUENCE [LARGE SCALE GENOMIC DNA]</scope>
    <source>
        <strain evidence="5 6">DSM 13343</strain>
    </source>
</reference>